<keyword evidence="7" id="KW-0520">NAD</keyword>
<dbReference type="SMART" id="SM01240">
    <property type="entry name" value="IMPDH"/>
    <property type="match status" value="1"/>
</dbReference>
<evidence type="ECO:0000256" key="7">
    <source>
        <dbReference type="ARBA" id="ARBA00023027"/>
    </source>
</evidence>
<dbReference type="PANTHER" id="PTHR11911">
    <property type="entry name" value="INOSINE-5-MONOPHOSPHATE DEHYDROGENASE RELATED"/>
    <property type="match status" value="1"/>
</dbReference>
<dbReference type="GO" id="GO:0006177">
    <property type="term" value="P:GMP biosynthetic process"/>
    <property type="evidence" value="ECO:0007669"/>
    <property type="project" value="UniProtKB-KW"/>
</dbReference>
<dbReference type="InterPro" id="IPR005990">
    <property type="entry name" value="IMP_DH"/>
</dbReference>
<dbReference type="AlphaFoldDB" id="A0A0G0WR58"/>
<dbReference type="PATRIC" id="fig|1618577.3.peg.170"/>
<evidence type="ECO:0000256" key="2">
    <source>
        <dbReference type="ARBA" id="ARBA00005502"/>
    </source>
</evidence>
<evidence type="ECO:0000256" key="6">
    <source>
        <dbReference type="ARBA" id="ARBA00023002"/>
    </source>
</evidence>
<keyword evidence="6" id="KW-0560">Oxidoreductase</keyword>
<dbReference type="SUPFAM" id="SSF51412">
    <property type="entry name" value="Inosine monophosphate dehydrogenase (IMPDH)"/>
    <property type="match status" value="1"/>
</dbReference>
<comment type="similarity">
    <text evidence="2">Belongs to the IMPDH/GMPR family.</text>
</comment>
<name>A0A0G0WR58_9BACT</name>
<dbReference type="Gene3D" id="3.20.20.70">
    <property type="entry name" value="Aldolase class I"/>
    <property type="match status" value="2"/>
</dbReference>
<dbReference type="Proteomes" id="UP000033858">
    <property type="component" value="Unassembled WGS sequence"/>
</dbReference>
<dbReference type="CDD" id="cd00381">
    <property type="entry name" value="IMPDH"/>
    <property type="match status" value="1"/>
</dbReference>
<dbReference type="FunFam" id="3.20.20.70:FF:000424">
    <property type="entry name" value="Inosine-5'-monophosphate dehydrogenase 2"/>
    <property type="match status" value="1"/>
</dbReference>
<keyword evidence="5" id="KW-0630">Potassium</keyword>
<proteinExistence type="inferred from homology"/>
<reference evidence="10 11" key="1">
    <citation type="journal article" date="2015" name="Nature">
        <title>rRNA introns, odd ribosomes, and small enigmatic genomes across a large radiation of phyla.</title>
        <authorList>
            <person name="Brown C.T."/>
            <person name="Hug L.A."/>
            <person name="Thomas B.C."/>
            <person name="Sharon I."/>
            <person name="Castelle C.J."/>
            <person name="Singh A."/>
            <person name="Wilkins M.J."/>
            <person name="Williams K.H."/>
            <person name="Banfield J.F."/>
        </authorList>
    </citation>
    <scope>NUCLEOTIDE SEQUENCE [LARGE SCALE GENOMIC DNA]</scope>
</reference>
<evidence type="ECO:0000256" key="5">
    <source>
        <dbReference type="ARBA" id="ARBA00022958"/>
    </source>
</evidence>
<protein>
    <submittedName>
        <fullName evidence="10">Inosine-5'-monophosphate dehydrogenase</fullName>
    </submittedName>
</protein>
<accession>A0A0G0WR58</accession>
<comment type="cofactor">
    <cofactor evidence="1">
        <name>K(+)</name>
        <dbReference type="ChEBI" id="CHEBI:29103"/>
    </cofactor>
</comment>
<evidence type="ECO:0000256" key="8">
    <source>
        <dbReference type="ARBA" id="ARBA00048028"/>
    </source>
</evidence>
<dbReference type="GO" id="GO:0003938">
    <property type="term" value="F:IMP dehydrogenase activity"/>
    <property type="evidence" value="ECO:0007669"/>
    <property type="project" value="UniProtKB-EC"/>
</dbReference>
<feature type="non-terminal residue" evidence="10">
    <location>
        <position position="1"/>
    </location>
</feature>
<dbReference type="InterPro" id="IPR001093">
    <property type="entry name" value="IMP_DH_GMPRt"/>
</dbReference>
<dbReference type="PANTHER" id="PTHR11911:SF111">
    <property type="entry name" value="INOSINE-5'-MONOPHOSPHATE DEHYDROGENASE"/>
    <property type="match status" value="1"/>
</dbReference>
<comment type="caution">
    <text evidence="10">The sequence shown here is derived from an EMBL/GenBank/DDBJ whole genome shotgun (WGS) entry which is preliminary data.</text>
</comment>
<feature type="domain" description="IMP dehydrogenase/GMP reductase" evidence="9">
    <location>
        <begin position="17"/>
        <end position="355"/>
    </location>
</feature>
<dbReference type="EMBL" id="LCAE01000009">
    <property type="protein sequence ID" value="KKR86965.1"/>
    <property type="molecule type" value="Genomic_DNA"/>
</dbReference>
<evidence type="ECO:0000313" key="11">
    <source>
        <dbReference type="Proteomes" id="UP000033858"/>
    </source>
</evidence>
<dbReference type="InterPro" id="IPR013785">
    <property type="entry name" value="Aldolase_TIM"/>
</dbReference>
<keyword evidence="4" id="KW-0658">Purine biosynthesis</keyword>
<evidence type="ECO:0000259" key="9">
    <source>
        <dbReference type="Pfam" id="PF00478"/>
    </source>
</evidence>
<organism evidence="10 11">
    <name type="scientific">Candidatus Woesebacteria bacterium GW2011_GWB1_41_10</name>
    <dbReference type="NCBI Taxonomy" id="1618577"/>
    <lineage>
        <taxon>Bacteria</taxon>
        <taxon>Candidatus Woeseibacteriota</taxon>
    </lineage>
</organism>
<evidence type="ECO:0000256" key="3">
    <source>
        <dbReference type="ARBA" id="ARBA00022749"/>
    </source>
</evidence>
<dbReference type="GO" id="GO:0006183">
    <property type="term" value="P:GTP biosynthetic process"/>
    <property type="evidence" value="ECO:0007669"/>
    <property type="project" value="TreeGrafter"/>
</dbReference>
<dbReference type="PROSITE" id="PS00487">
    <property type="entry name" value="IMP_DH_GMP_RED"/>
    <property type="match status" value="1"/>
</dbReference>
<gene>
    <name evidence="10" type="ORF">UU32_C0009G0001</name>
</gene>
<keyword evidence="3" id="KW-0332">GMP biosynthesis</keyword>
<dbReference type="Pfam" id="PF00478">
    <property type="entry name" value="IMPDH"/>
    <property type="match status" value="1"/>
</dbReference>
<evidence type="ECO:0000256" key="4">
    <source>
        <dbReference type="ARBA" id="ARBA00022755"/>
    </source>
</evidence>
<comment type="catalytic activity">
    <reaction evidence="8">
        <text>IMP + NAD(+) + H2O = XMP + NADH + H(+)</text>
        <dbReference type="Rhea" id="RHEA:11708"/>
        <dbReference type="ChEBI" id="CHEBI:15377"/>
        <dbReference type="ChEBI" id="CHEBI:15378"/>
        <dbReference type="ChEBI" id="CHEBI:57464"/>
        <dbReference type="ChEBI" id="CHEBI:57540"/>
        <dbReference type="ChEBI" id="CHEBI:57945"/>
        <dbReference type="ChEBI" id="CHEBI:58053"/>
        <dbReference type="EC" id="1.1.1.205"/>
    </reaction>
</comment>
<dbReference type="InterPro" id="IPR015875">
    <property type="entry name" value="IMP_DH/GMP_Rdtase_CS"/>
</dbReference>
<evidence type="ECO:0000256" key="1">
    <source>
        <dbReference type="ARBA" id="ARBA00001958"/>
    </source>
</evidence>
<evidence type="ECO:0000313" key="10">
    <source>
        <dbReference type="EMBL" id="KKR86965.1"/>
    </source>
</evidence>
<sequence length="362" mass="38610">VCEKTKLIHVVQKIQLGLSYDDVLLIPQYSEVGSRNDVDLSSKLTSKITLKIPIISANMSNVTGSDMAISIGKIGGLGVIPRFMSQEDEANLVSKVKKQKLTIGAAIGIRNGMFGRAETLLKAGADILFLDVAHGHMQKVLEAVSEFKNKYPKVDLVAGNVATYDAAVSIFTAGADSIKVGIGPGSICTTRIVTGSGVPQITAIMEASKAARRVKKTLIADGGAKNSGDIVKGLAAGASCLMLGNLLAGTDQSPGKKIKINGKWFKSYNASTSRAEKKNHIRTNGDEFEKHYIKQIEGVESLIPYKGPLSGVIENLISGVRSGLSYSGSNNIPVLWNKAKFIQITNLGLKESLPHDVINKYD</sequence>